<keyword evidence="3" id="KW-1003">Cell membrane</keyword>
<feature type="transmembrane region" description="Helical" evidence="7">
    <location>
        <begin position="244"/>
        <end position="266"/>
    </location>
</feature>
<comment type="similarity">
    <text evidence="7">Belongs to the binding-protein-dependent transport system permease family.</text>
</comment>
<reference evidence="10" key="1">
    <citation type="journal article" date="2019" name="Int. J. Syst. Evol. Microbiol.">
        <title>The Global Catalogue of Microorganisms (GCM) 10K type strain sequencing project: providing services to taxonomists for standard genome sequencing and annotation.</title>
        <authorList>
            <consortium name="The Broad Institute Genomics Platform"/>
            <consortium name="The Broad Institute Genome Sequencing Center for Infectious Disease"/>
            <person name="Wu L."/>
            <person name="Ma J."/>
        </authorList>
    </citation>
    <scope>NUCLEOTIDE SEQUENCE [LARGE SCALE GENOMIC DNA]</scope>
    <source>
        <strain evidence="10">JCM 17591</strain>
    </source>
</reference>
<evidence type="ECO:0000256" key="4">
    <source>
        <dbReference type="ARBA" id="ARBA00022692"/>
    </source>
</evidence>
<keyword evidence="4 7" id="KW-0812">Transmembrane</keyword>
<dbReference type="Pfam" id="PF00528">
    <property type="entry name" value="BPD_transp_1"/>
    <property type="match status" value="1"/>
</dbReference>
<dbReference type="Proteomes" id="UP001501079">
    <property type="component" value="Unassembled WGS sequence"/>
</dbReference>
<dbReference type="PANTHER" id="PTHR30151">
    <property type="entry name" value="ALKANE SULFONATE ABC TRANSPORTER-RELATED, MEMBRANE SUBUNIT"/>
    <property type="match status" value="1"/>
</dbReference>
<feature type="transmembrane region" description="Helical" evidence="7">
    <location>
        <begin position="191"/>
        <end position="213"/>
    </location>
</feature>
<protein>
    <submittedName>
        <fullName evidence="9">ABC transporter permease</fullName>
    </submittedName>
</protein>
<dbReference type="PANTHER" id="PTHR30151:SF41">
    <property type="entry name" value="ABC TRANSPORTER PERMEASE PROTEIN"/>
    <property type="match status" value="1"/>
</dbReference>
<keyword evidence="2 7" id="KW-0813">Transport</keyword>
<feature type="transmembrane region" description="Helical" evidence="7">
    <location>
        <begin position="138"/>
        <end position="158"/>
    </location>
</feature>
<keyword evidence="6 7" id="KW-0472">Membrane</keyword>
<accession>A0ABP7ZQP5</accession>
<comment type="subcellular location">
    <subcellularLocation>
        <location evidence="1 7">Cell membrane</location>
        <topology evidence="1 7">Multi-pass membrane protein</topology>
    </subcellularLocation>
</comment>
<evidence type="ECO:0000256" key="5">
    <source>
        <dbReference type="ARBA" id="ARBA00022989"/>
    </source>
</evidence>
<evidence type="ECO:0000256" key="3">
    <source>
        <dbReference type="ARBA" id="ARBA00022475"/>
    </source>
</evidence>
<proteinExistence type="inferred from homology"/>
<evidence type="ECO:0000256" key="2">
    <source>
        <dbReference type="ARBA" id="ARBA00022448"/>
    </source>
</evidence>
<feature type="domain" description="ABC transmembrane type-1" evidence="8">
    <location>
        <begin position="67"/>
        <end position="263"/>
    </location>
</feature>
<sequence>MLLLAALWELYKAVGPADGVHWGETLVLPRTSDLAMPHLWSMFQRYGQPVDSSAGSPTVLSAVVRASLFSLGIAACGWAAGVILGALLALLMVSWRLAERSLLPYVILSQTVPLIALAPLVVTWGSQIHLGDFVWKQWMSVAAIACYLAFFPISVGLLRGLRAAPATQLELFRSFAAGWWRTLWHLRLPAAITYLLPALRIAAAAAVVGAIVAEVSTGMQGGIGRTILAYGISAGGDPAKPWDAIFGAVAVGLVVAGLVSLIGLGLGRFRRGEESA</sequence>
<evidence type="ECO:0000259" key="8">
    <source>
        <dbReference type="PROSITE" id="PS50928"/>
    </source>
</evidence>
<keyword evidence="5 7" id="KW-1133">Transmembrane helix</keyword>
<feature type="transmembrane region" description="Helical" evidence="7">
    <location>
        <begin position="105"/>
        <end position="126"/>
    </location>
</feature>
<evidence type="ECO:0000256" key="6">
    <source>
        <dbReference type="ARBA" id="ARBA00023136"/>
    </source>
</evidence>
<evidence type="ECO:0000313" key="10">
    <source>
        <dbReference type="Proteomes" id="UP001501079"/>
    </source>
</evidence>
<dbReference type="InterPro" id="IPR000515">
    <property type="entry name" value="MetI-like"/>
</dbReference>
<evidence type="ECO:0000256" key="7">
    <source>
        <dbReference type="RuleBase" id="RU363032"/>
    </source>
</evidence>
<dbReference type="RefSeq" id="WP_344751362.1">
    <property type="nucleotide sequence ID" value="NZ_BAABBW010000001.1"/>
</dbReference>
<dbReference type="SUPFAM" id="SSF161098">
    <property type="entry name" value="MetI-like"/>
    <property type="match status" value="1"/>
</dbReference>
<dbReference type="PROSITE" id="PS50928">
    <property type="entry name" value="ABC_TM1"/>
    <property type="match status" value="1"/>
</dbReference>
<evidence type="ECO:0000256" key="1">
    <source>
        <dbReference type="ARBA" id="ARBA00004651"/>
    </source>
</evidence>
<gene>
    <name evidence="9" type="ORF">GCM10022287_01510</name>
</gene>
<name>A0ABP7ZQP5_9MICO</name>
<comment type="caution">
    <text evidence="9">The sequence shown here is derived from an EMBL/GenBank/DDBJ whole genome shotgun (WGS) entry which is preliminary data.</text>
</comment>
<organism evidence="9 10">
    <name type="scientific">Gryllotalpicola koreensis</name>
    <dbReference type="NCBI Taxonomy" id="993086"/>
    <lineage>
        <taxon>Bacteria</taxon>
        <taxon>Bacillati</taxon>
        <taxon>Actinomycetota</taxon>
        <taxon>Actinomycetes</taxon>
        <taxon>Micrococcales</taxon>
        <taxon>Microbacteriaceae</taxon>
        <taxon>Gryllotalpicola</taxon>
    </lineage>
</organism>
<keyword evidence="10" id="KW-1185">Reference proteome</keyword>
<dbReference type="CDD" id="cd06261">
    <property type="entry name" value="TM_PBP2"/>
    <property type="match status" value="1"/>
</dbReference>
<dbReference type="Gene3D" id="1.10.3720.10">
    <property type="entry name" value="MetI-like"/>
    <property type="match status" value="1"/>
</dbReference>
<dbReference type="InterPro" id="IPR035906">
    <property type="entry name" value="MetI-like_sf"/>
</dbReference>
<feature type="transmembrane region" description="Helical" evidence="7">
    <location>
        <begin position="68"/>
        <end position="93"/>
    </location>
</feature>
<dbReference type="EMBL" id="BAABBW010000001">
    <property type="protein sequence ID" value="GAA4167653.1"/>
    <property type="molecule type" value="Genomic_DNA"/>
</dbReference>
<evidence type="ECO:0000313" key="9">
    <source>
        <dbReference type="EMBL" id="GAA4167653.1"/>
    </source>
</evidence>